<protein>
    <recommendedName>
        <fullName evidence="2">ATP-grasp domain-containing protein</fullName>
    </recommendedName>
</protein>
<dbReference type="HOGENOM" id="CLU_040535_1_0_11"/>
<dbReference type="Pfam" id="PF18604">
    <property type="entry name" value="PreAtp-grasp"/>
    <property type="match status" value="1"/>
</dbReference>
<dbReference type="InterPro" id="IPR011761">
    <property type="entry name" value="ATP-grasp"/>
</dbReference>
<keyword evidence="4" id="KW-1185">Reference proteome</keyword>
<evidence type="ECO:0000313" key="4">
    <source>
        <dbReference type="Proteomes" id="UP000007076"/>
    </source>
</evidence>
<evidence type="ECO:0000313" key="3">
    <source>
        <dbReference type="EMBL" id="BAJ32345.1"/>
    </source>
</evidence>
<accession>E4N2G1</accession>
<dbReference type="EMBL" id="AP010968">
    <property type="protein sequence ID" value="BAJ32345.1"/>
    <property type="molecule type" value="Genomic_DNA"/>
</dbReference>
<dbReference type="PATRIC" id="fig|452652.3.peg.6612"/>
<gene>
    <name evidence="3" type="ordered locus">KSE_65860</name>
</gene>
<proteinExistence type="predicted"/>
<dbReference type="AlphaFoldDB" id="E4N2G1"/>
<dbReference type="Gene3D" id="3.30.470.20">
    <property type="entry name" value="ATP-grasp fold, B domain"/>
    <property type="match status" value="1"/>
</dbReference>
<dbReference type="GO" id="GO:0046872">
    <property type="term" value="F:metal ion binding"/>
    <property type="evidence" value="ECO:0007669"/>
    <property type="project" value="InterPro"/>
</dbReference>
<keyword evidence="1" id="KW-0067">ATP-binding</keyword>
<dbReference type="RefSeq" id="WP_014139641.1">
    <property type="nucleotide sequence ID" value="NC_016109.1"/>
</dbReference>
<dbReference type="KEGG" id="ksk:KSE_65860"/>
<dbReference type="PROSITE" id="PS50975">
    <property type="entry name" value="ATP_GRASP"/>
    <property type="match status" value="1"/>
</dbReference>
<reference evidence="3 4" key="1">
    <citation type="journal article" date="2010" name="DNA Res.">
        <title>Genome sequence of Kitasatospora setae NBRC 14216T: an evolutionary snapshot of the family Streptomycetaceae.</title>
        <authorList>
            <person name="Ichikawa N."/>
            <person name="Oguchi A."/>
            <person name="Ikeda H."/>
            <person name="Ishikawa J."/>
            <person name="Kitani S."/>
            <person name="Watanabe Y."/>
            <person name="Nakamura S."/>
            <person name="Katano Y."/>
            <person name="Kishi E."/>
            <person name="Sasagawa M."/>
            <person name="Ankai A."/>
            <person name="Fukui S."/>
            <person name="Hashimoto Y."/>
            <person name="Kamata S."/>
            <person name="Otoguro M."/>
            <person name="Tanikawa S."/>
            <person name="Nihira T."/>
            <person name="Horinouchi S."/>
            <person name="Ohnishi Y."/>
            <person name="Hayakawa M."/>
            <person name="Kuzuyama T."/>
            <person name="Arisawa A."/>
            <person name="Nomoto F."/>
            <person name="Miura H."/>
            <person name="Takahashi Y."/>
            <person name="Fujita N."/>
        </authorList>
    </citation>
    <scope>NUCLEOTIDE SEQUENCE [LARGE SCALE GENOMIC DNA]</scope>
    <source>
        <strain evidence="4">ATCC 33774 / DSM 43861 / JCM 3304 / KCC A-0304 / NBRC 14216 / KM-6054</strain>
    </source>
</reference>
<dbReference type="InterPro" id="IPR040754">
    <property type="entry name" value="PreAtp-grasp"/>
</dbReference>
<dbReference type="GO" id="GO:0005524">
    <property type="term" value="F:ATP binding"/>
    <property type="evidence" value="ECO:0007669"/>
    <property type="project" value="UniProtKB-UniRule"/>
</dbReference>
<name>E4N2G1_KITSK</name>
<evidence type="ECO:0000256" key="1">
    <source>
        <dbReference type="PROSITE-ProRule" id="PRU00409"/>
    </source>
</evidence>
<dbReference type="Proteomes" id="UP000007076">
    <property type="component" value="Chromosome"/>
</dbReference>
<sequence length="465" mass="49902">MNTTTAGDFWTGVKRACTGLADVRFVALGNFEVENEWAKGESGVPTTTSRTSTVLVNRMDEFALLLAGDGDQVVLKSRPDDDYLAHLVGLGLPLPEILVADEQRADRTVSEDALASPALLARLADSARSGARLLPHGMSAVEEELCAATGLASALPGAALAKAVNSKIYSRRVADDLGLRQARGWTCENVGEFEAVAKEAARSVRAGRRIGVKDAYGVSGKGIAVIDDVKRLEQLVRMLVRRAERTGDPGLSIVVEEWADKHADLNYHLTVGQDGSVRFDFVKEALTENGVHKGHRMPARLDADQFAAVRHGADLIGARLAADGYHGVVGVDALVERDGRVLPVLEINARNNMSTYQTRLQEHFLDHDALATARLYPLTLAAPVPFAELHDALAGLLFSPAERRGLLVNNFATVNAAAPGNGAGDDAPTFAGRLYAVLVARSEAELADLDRAVTDRLTTERFHHV</sequence>
<dbReference type="eggNOG" id="COG0026">
    <property type="taxonomic scope" value="Bacteria"/>
</dbReference>
<feature type="domain" description="ATP-grasp" evidence="2">
    <location>
        <begin position="171"/>
        <end position="376"/>
    </location>
</feature>
<dbReference type="SUPFAM" id="SSF56059">
    <property type="entry name" value="Glutathione synthetase ATP-binding domain-like"/>
    <property type="match status" value="1"/>
</dbReference>
<organism evidence="3 4">
    <name type="scientific">Kitasatospora setae (strain ATCC 33774 / DSM 43861 / JCM 3304 / KCC A-0304 / NBRC 14216 / KM-6054)</name>
    <name type="common">Streptomyces setae</name>
    <dbReference type="NCBI Taxonomy" id="452652"/>
    <lineage>
        <taxon>Bacteria</taxon>
        <taxon>Bacillati</taxon>
        <taxon>Actinomycetota</taxon>
        <taxon>Actinomycetes</taxon>
        <taxon>Kitasatosporales</taxon>
        <taxon>Streptomycetaceae</taxon>
        <taxon>Kitasatospora</taxon>
    </lineage>
</organism>
<dbReference type="STRING" id="452652.KSE_65860"/>
<evidence type="ECO:0000259" key="2">
    <source>
        <dbReference type="PROSITE" id="PS50975"/>
    </source>
</evidence>
<keyword evidence="1" id="KW-0547">Nucleotide-binding</keyword>